<evidence type="ECO:0000313" key="2">
    <source>
        <dbReference type="Proteomes" id="UP000187209"/>
    </source>
</evidence>
<sequence>MSCYEKGCKEEVAIECFCSNSKLFSCKNHMVSHLLTKTANPHNFNQIQIQASKESKLRLIKEIAKAISSLESFQQNSQKIASELVNIITHKIQQIDSEIYNTILTLTDYAKKIMFSAEYNTNDYFGKLLHETINFEKEITNWTVPKIFEILNENYIINFQAQSYSIHQKLRDVSIILKNINQSTPSNLDFCLCTTTNSRKKIIKLNKQSFNIQEIGIILDEKTKKCLVYNLKNNFLFVGGGYINKNICSNNYYIIDISTGHVKSKFKGNKVTHSSGVIQYEHNVFIFGGKIEAKIKQSQAEKYNLKTSTWHSISPLLCSAELGCPALYNRRIILSKPGWEFFLSYFPENDSYDKIFNNFFISSFSKHFFVLNYEIYLIYKNAIYKCKNNDFNEWIWTCDFKFPDKWNMREYIEYKDKVFLRNEVNIFVFDSIKSIISCIYDTDYSKKIAQLIQ</sequence>
<comment type="caution">
    <text evidence="1">The sequence shown here is derived from an EMBL/GenBank/DDBJ whole genome shotgun (WGS) entry which is preliminary data.</text>
</comment>
<protein>
    <submittedName>
        <fullName evidence="1">Uncharacterized protein</fullName>
    </submittedName>
</protein>
<keyword evidence="2" id="KW-1185">Reference proteome</keyword>
<dbReference type="InterPro" id="IPR015915">
    <property type="entry name" value="Kelch-typ_b-propeller"/>
</dbReference>
<dbReference type="AlphaFoldDB" id="A0A1R2AM07"/>
<organism evidence="1 2">
    <name type="scientific">Stentor coeruleus</name>
    <dbReference type="NCBI Taxonomy" id="5963"/>
    <lineage>
        <taxon>Eukaryota</taxon>
        <taxon>Sar</taxon>
        <taxon>Alveolata</taxon>
        <taxon>Ciliophora</taxon>
        <taxon>Postciliodesmatophora</taxon>
        <taxon>Heterotrichea</taxon>
        <taxon>Heterotrichida</taxon>
        <taxon>Stentoridae</taxon>
        <taxon>Stentor</taxon>
    </lineage>
</organism>
<dbReference type="OrthoDB" id="326332at2759"/>
<proteinExistence type="predicted"/>
<dbReference type="Gene3D" id="2.120.10.80">
    <property type="entry name" value="Kelch-type beta propeller"/>
    <property type="match status" value="1"/>
</dbReference>
<dbReference type="EMBL" id="MPUH01002056">
    <property type="protein sequence ID" value="OMJ65568.1"/>
    <property type="molecule type" value="Genomic_DNA"/>
</dbReference>
<accession>A0A1R2AM07</accession>
<name>A0A1R2AM07_9CILI</name>
<dbReference type="SUPFAM" id="SSF117281">
    <property type="entry name" value="Kelch motif"/>
    <property type="match status" value="1"/>
</dbReference>
<evidence type="ECO:0000313" key="1">
    <source>
        <dbReference type="EMBL" id="OMJ65568.1"/>
    </source>
</evidence>
<dbReference type="Proteomes" id="UP000187209">
    <property type="component" value="Unassembled WGS sequence"/>
</dbReference>
<reference evidence="1 2" key="1">
    <citation type="submission" date="2016-11" db="EMBL/GenBank/DDBJ databases">
        <title>The macronuclear genome of Stentor coeruleus: a giant cell with tiny introns.</title>
        <authorList>
            <person name="Slabodnick M."/>
            <person name="Ruby J.G."/>
            <person name="Reiff S.B."/>
            <person name="Swart E.C."/>
            <person name="Gosai S."/>
            <person name="Prabakaran S."/>
            <person name="Witkowska E."/>
            <person name="Larue G.E."/>
            <person name="Fisher S."/>
            <person name="Freeman R.M."/>
            <person name="Gunawardena J."/>
            <person name="Chu W."/>
            <person name="Stover N.A."/>
            <person name="Gregory B.D."/>
            <person name="Nowacki M."/>
            <person name="Derisi J."/>
            <person name="Roy S.W."/>
            <person name="Marshall W.F."/>
            <person name="Sood P."/>
        </authorList>
    </citation>
    <scope>NUCLEOTIDE SEQUENCE [LARGE SCALE GENOMIC DNA]</scope>
    <source>
        <strain evidence="1">WM001</strain>
    </source>
</reference>
<gene>
    <name evidence="1" type="ORF">SteCoe_37981</name>
</gene>